<evidence type="ECO:0000313" key="3">
    <source>
        <dbReference type="Proteomes" id="UP000321039"/>
    </source>
</evidence>
<sequence>MKTLLPIAAAATLLCACTDGTAPSSGTETNTASPSTGPSALQCEAGNNLLANAEFATNVAGAAPPWMSSQHAGEKSFELTLANGTAKIEKIATQPWFTLSQGLQATPLRGQTLEYSAELKLDLNEEGVNHGFKVGGGLMMTLRGDPDPVMGGDRLLASEKFEHEPHMGTWDWTPVTLRFTVPENATSVRLGFAQYANGSMEIRKPALYRCSAVDQD</sequence>
<keyword evidence="3" id="KW-1185">Reference proteome</keyword>
<evidence type="ECO:0008006" key="4">
    <source>
        <dbReference type="Google" id="ProtNLM"/>
    </source>
</evidence>
<proteinExistence type="predicted"/>
<reference evidence="2 3" key="1">
    <citation type="submission" date="2019-08" db="EMBL/GenBank/DDBJ databases">
        <title>Parahaliea maris sp. nov., isolated from the surface seawater.</title>
        <authorList>
            <person name="Liu Y."/>
        </authorList>
    </citation>
    <scope>NUCLEOTIDE SEQUENCE [LARGE SCALE GENOMIC DNA]</scope>
    <source>
        <strain evidence="2 3">HSLHS9</strain>
    </source>
</reference>
<evidence type="ECO:0000256" key="1">
    <source>
        <dbReference type="SAM" id="SignalP"/>
    </source>
</evidence>
<accession>A0A5C9AA64</accession>
<protein>
    <recommendedName>
        <fullName evidence="4">Lipoprotein</fullName>
    </recommendedName>
</protein>
<evidence type="ECO:0000313" key="2">
    <source>
        <dbReference type="EMBL" id="TXS96181.1"/>
    </source>
</evidence>
<dbReference type="EMBL" id="VRZA01000001">
    <property type="protein sequence ID" value="TXS96181.1"/>
    <property type="molecule type" value="Genomic_DNA"/>
</dbReference>
<feature type="chain" id="PRO_5022707947" description="Lipoprotein" evidence="1">
    <location>
        <begin position="22"/>
        <end position="216"/>
    </location>
</feature>
<name>A0A5C9AA64_9GAMM</name>
<keyword evidence="1" id="KW-0732">Signal</keyword>
<comment type="caution">
    <text evidence="2">The sequence shown here is derived from an EMBL/GenBank/DDBJ whole genome shotgun (WGS) entry which is preliminary data.</text>
</comment>
<gene>
    <name evidence="2" type="ORF">FV139_01355</name>
</gene>
<dbReference type="Proteomes" id="UP000321039">
    <property type="component" value="Unassembled WGS sequence"/>
</dbReference>
<feature type="signal peptide" evidence="1">
    <location>
        <begin position="1"/>
        <end position="21"/>
    </location>
</feature>
<dbReference type="Gene3D" id="2.60.120.260">
    <property type="entry name" value="Galactose-binding domain-like"/>
    <property type="match status" value="1"/>
</dbReference>
<dbReference type="RefSeq" id="WP_148066451.1">
    <property type="nucleotide sequence ID" value="NZ_VRZA01000001.1"/>
</dbReference>
<dbReference type="AlphaFoldDB" id="A0A5C9AA64"/>
<organism evidence="2 3">
    <name type="scientific">Parahaliea maris</name>
    <dbReference type="NCBI Taxonomy" id="2716870"/>
    <lineage>
        <taxon>Bacteria</taxon>
        <taxon>Pseudomonadati</taxon>
        <taxon>Pseudomonadota</taxon>
        <taxon>Gammaproteobacteria</taxon>
        <taxon>Cellvibrionales</taxon>
        <taxon>Halieaceae</taxon>
        <taxon>Parahaliea</taxon>
    </lineage>
</organism>
<dbReference type="PROSITE" id="PS51257">
    <property type="entry name" value="PROKAR_LIPOPROTEIN"/>
    <property type="match status" value="1"/>
</dbReference>